<sequence length="164" mass="19089">MIILLIENFAKEWLLSRRRPYRIWLFGAEIAIGSIVALWSLAEFWIFTPILIFYPLWMGVKFYNLEKYIHAKQDKQWLPLRYHIILFWAYLIFATPIMLALSIGSSYLFGSLILDMVDRGVSDEGNFLFLLLSFGGGVGGAVWLFGIPKTVKKLKNHQWPTDKL</sequence>
<keyword evidence="1" id="KW-1133">Transmembrane helix</keyword>
<comment type="caution">
    <text evidence="2">The sequence shown here is derived from an EMBL/GenBank/DDBJ whole genome shotgun (WGS) entry which is preliminary data.</text>
</comment>
<accession>A0A511QME0</accession>
<feature type="transmembrane region" description="Helical" evidence="1">
    <location>
        <begin position="21"/>
        <end position="39"/>
    </location>
</feature>
<dbReference type="AlphaFoldDB" id="A0A511QME0"/>
<name>A0A511QME0_9VIBR</name>
<proteinExistence type="predicted"/>
<organism evidence="2 3">
    <name type="scientific">Vibrio superstes NBRC 103154</name>
    <dbReference type="NCBI Taxonomy" id="1219062"/>
    <lineage>
        <taxon>Bacteria</taxon>
        <taxon>Pseudomonadati</taxon>
        <taxon>Pseudomonadota</taxon>
        <taxon>Gammaproteobacteria</taxon>
        <taxon>Vibrionales</taxon>
        <taxon>Vibrionaceae</taxon>
        <taxon>Vibrio</taxon>
    </lineage>
</organism>
<reference evidence="2 3" key="1">
    <citation type="submission" date="2019-07" db="EMBL/GenBank/DDBJ databases">
        <title>Whole genome shotgun sequence of Vibrio superstes NBRC 103154.</title>
        <authorList>
            <person name="Hosoyama A."/>
            <person name="Uohara A."/>
            <person name="Ohji S."/>
            <person name="Ichikawa N."/>
        </authorList>
    </citation>
    <scope>NUCLEOTIDE SEQUENCE [LARGE SCALE GENOMIC DNA]</scope>
    <source>
        <strain evidence="2 3">NBRC 103154</strain>
    </source>
</reference>
<keyword evidence="1" id="KW-0472">Membrane</keyword>
<feature type="transmembrane region" description="Helical" evidence="1">
    <location>
        <begin position="84"/>
        <end position="107"/>
    </location>
</feature>
<dbReference type="Proteomes" id="UP000321113">
    <property type="component" value="Unassembled WGS sequence"/>
</dbReference>
<keyword evidence="1" id="KW-0812">Transmembrane</keyword>
<keyword evidence="3" id="KW-1185">Reference proteome</keyword>
<dbReference type="RefSeq" id="WP_119010960.1">
    <property type="nucleotide sequence ID" value="NZ_BJXK01000003.1"/>
</dbReference>
<evidence type="ECO:0000256" key="1">
    <source>
        <dbReference type="SAM" id="Phobius"/>
    </source>
</evidence>
<feature type="transmembrane region" description="Helical" evidence="1">
    <location>
        <begin position="127"/>
        <end position="147"/>
    </location>
</feature>
<evidence type="ECO:0000313" key="2">
    <source>
        <dbReference type="EMBL" id="GEM78495.1"/>
    </source>
</evidence>
<gene>
    <name evidence="2" type="ORF">VSU01S_07400</name>
</gene>
<feature type="transmembrane region" description="Helical" evidence="1">
    <location>
        <begin position="45"/>
        <end position="63"/>
    </location>
</feature>
<dbReference type="EMBL" id="BJXK01000003">
    <property type="protein sequence ID" value="GEM78495.1"/>
    <property type="molecule type" value="Genomic_DNA"/>
</dbReference>
<protein>
    <submittedName>
        <fullName evidence="2">Uncharacterized protein</fullName>
    </submittedName>
</protein>
<evidence type="ECO:0000313" key="3">
    <source>
        <dbReference type="Proteomes" id="UP000321113"/>
    </source>
</evidence>